<dbReference type="RefSeq" id="XP_024741062.1">
    <property type="nucleotide sequence ID" value="XM_024886493.1"/>
</dbReference>
<evidence type="ECO:0008006" key="8">
    <source>
        <dbReference type="Google" id="ProtNLM"/>
    </source>
</evidence>
<evidence type="ECO:0000256" key="2">
    <source>
        <dbReference type="ARBA" id="ARBA00022692"/>
    </source>
</evidence>
<sequence>MAQTGCHRCPQLDVMWQKRGTNNWQQVQAGLDDIDITRVKDASDLLNFEFDIGIIKAKADQVRECHRCRRYFTQAFQIPNLWWKAYCRNSNGYFGCEDTTDGFNTWARFLIKHLKEDKINYEWYKLNVFVRWLFSSKQIVLIIFDPPPPIIERLPSPLLDEPDDKHLEDPFWIYTPLIEEVVRLQDQAVWAIRNQVRAVEREKMSATKPKPNYRLLHDISRHEIHVSETLGIAINTINSILENHKDFMASNLSVDATSNSPSKRIHQRLLFHKHMLDSLCHRSSSNKERLMNEIQLAFNTVAQYDSGISVEIGRAAQIDSAAMKTISFLTLTFLPATFTSTIFSMSFFNYSPDSRSWTVSGKFWIYWAVAIPLTVAASVVWYYWHKVFPPTLIGEEKRDEATLKSYC</sequence>
<evidence type="ECO:0000313" key="6">
    <source>
        <dbReference type="EMBL" id="PMD64158.1"/>
    </source>
</evidence>
<evidence type="ECO:0000256" key="5">
    <source>
        <dbReference type="SAM" id="Phobius"/>
    </source>
</evidence>
<feature type="transmembrane region" description="Helical" evidence="5">
    <location>
        <begin position="363"/>
        <end position="384"/>
    </location>
</feature>
<evidence type="ECO:0000256" key="4">
    <source>
        <dbReference type="ARBA" id="ARBA00023136"/>
    </source>
</evidence>
<keyword evidence="2 5" id="KW-0812">Transmembrane</keyword>
<proteinExistence type="predicted"/>
<keyword evidence="3 5" id="KW-1133">Transmembrane helix</keyword>
<dbReference type="InterPro" id="IPR045863">
    <property type="entry name" value="CorA_TM1_TM2"/>
</dbReference>
<feature type="transmembrane region" description="Helical" evidence="5">
    <location>
        <begin position="328"/>
        <end position="351"/>
    </location>
</feature>
<gene>
    <name evidence="6" type="ORF">K444DRAFT_660658</name>
</gene>
<dbReference type="EMBL" id="KZ613772">
    <property type="protein sequence ID" value="PMD64158.1"/>
    <property type="molecule type" value="Genomic_DNA"/>
</dbReference>
<comment type="subcellular location">
    <subcellularLocation>
        <location evidence="1">Membrane</location>
        <topology evidence="1">Multi-pass membrane protein</topology>
    </subcellularLocation>
</comment>
<accession>A0A2J6TME1</accession>
<dbReference type="Proteomes" id="UP000235371">
    <property type="component" value="Unassembled WGS sequence"/>
</dbReference>
<dbReference type="InParanoid" id="A0A2J6TME1"/>
<name>A0A2J6TME1_9HELO</name>
<keyword evidence="4 5" id="KW-0472">Membrane</keyword>
<evidence type="ECO:0000256" key="3">
    <source>
        <dbReference type="ARBA" id="ARBA00022989"/>
    </source>
</evidence>
<reference evidence="6 7" key="1">
    <citation type="submission" date="2016-04" db="EMBL/GenBank/DDBJ databases">
        <title>A degradative enzymes factory behind the ericoid mycorrhizal symbiosis.</title>
        <authorList>
            <consortium name="DOE Joint Genome Institute"/>
            <person name="Martino E."/>
            <person name="Morin E."/>
            <person name="Grelet G."/>
            <person name="Kuo A."/>
            <person name="Kohler A."/>
            <person name="Daghino S."/>
            <person name="Barry K."/>
            <person name="Choi C."/>
            <person name="Cichocki N."/>
            <person name="Clum A."/>
            <person name="Copeland A."/>
            <person name="Hainaut M."/>
            <person name="Haridas S."/>
            <person name="Labutti K."/>
            <person name="Lindquist E."/>
            <person name="Lipzen A."/>
            <person name="Khouja H.-R."/>
            <person name="Murat C."/>
            <person name="Ohm R."/>
            <person name="Olson A."/>
            <person name="Spatafora J."/>
            <person name="Veneault-Fourrey C."/>
            <person name="Henrissat B."/>
            <person name="Grigoriev I."/>
            <person name="Martin F."/>
            <person name="Perotto S."/>
        </authorList>
    </citation>
    <scope>NUCLEOTIDE SEQUENCE [LARGE SCALE GENOMIC DNA]</scope>
    <source>
        <strain evidence="6 7">E</strain>
    </source>
</reference>
<dbReference type="Gene3D" id="1.20.58.340">
    <property type="entry name" value="Magnesium transport protein CorA, transmembrane region"/>
    <property type="match status" value="1"/>
</dbReference>
<dbReference type="AlphaFoldDB" id="A0A2J6TME1"/>
<dbReference type="GO" id="GO:0016020">
    <property type="term" value="C:membrane"/>
    <property type="evidence" value="ECO:0007669"/>
    <property type="project" value="UniProtKB-SubCell"/>
</dbReference>
<dbReference type="SUPFAM" id="SSF144083">
    <property type="entry name" value="Magnesium transport protein CorA, transmembrane region"/>
    <property type="match status" value="1"/>
</dbReference>
<keyword evidence="7" id="KW-1185">Reference proteome</keyword>
<protein>
    <recommendedName>
        <fullName evidence="8">Cora-domain-containing protein</fullName>
    </recommendedName>
</protein>
<organism evidence="6 7">
    <name type="scientific">Hyaloscypha bicolor E</name>
    <dbReference type="NCBI Taxonomy" id="1095630"/>
    <lineage>
        <taxon>Eukaryota</taxon>
        <taxon>Fungi</taxon>
        <taxon>Dikarya</taxon>
        <taxon>Ascomycota</taxon>
        <taxon>Pezizomycotina</taxon>
        <taxon>Leotiomycetes</taxon>
        <taxon>Helotiales</taxon>
        <taxon>Hyaloscyphaceae</taxon>
        <taxon>Hyaloscypha</taxon>
        <taxon>Hyaloscypha bicolor</taxon>
    </lineage>
</organism>
<dbReference type="OrthoDB" id="2830640at2759"/>
<evidence type="ECO:0000256" key="1">
    <source>
        <dbReference type="ARBA" id="ARBA00004141"/>
    </source>
</evidence>
<dbReference type="STRING" id="1095630.A0A2J6TME1"/>
<evidence type="ECO:0000313" key="7">
    <source>
        <dbReference type="Proteomes" id="UP000235371"/>
    </source>
</evidence>
<dbReference type="GeneID" id="36594570"/>